<evidence type="ECO:0000313" key="18">
    <source>
        <dbReference type="EMBL" id="ORM24568.1"/>
    </source>
</evidence>
<dbReference type="EMBL" id="LWIC01000007">
    <property type="protein sequence ID" value="ORM24568.1"/>
    <property type="molecule type" value="Genomic_DNA"/>
</dbReference>
<dbReference type="NCBIfam" id="NF005895">
    <property type="entry name" value="PRK07860.1"/>
    <property type="match status" value="1"/>
</dbReference>
<dbReference type="InterPro" id="IPR050123">
    <property type="entry name" value="Prok_molybdopt-oxidoreductase"/>
</dbReference>
<comment type="caution">
    <text evidence="18">The sequence shown here is derived from an EMBL/GenBank/DDBJ whole genome shotgun (WGS) entry which is preliminary data.</text>
</comment>
<dbReference type="InterPro" id="IPR006657">
    <property type="entry name" value="MoPterin_dinucl-bd_dom"/>
</dbReference>
<evidence type="ECO:0000259" key="16">
    <source>
        <dbReference type="PROSITE" id="PS51839"/>
    </source>
</evidence>
<comment type="catalytic activity">
    <reaction evidence="11 13">
        <text>a quinone + NADH + 5 H(+)(in) = a quinol + NAD(+) + 4 H(+)(out)</text>
        <dbReference type="Rhea" id="RHEA:57888"/>
        <dbReference type="ChEBI" id="CHEBI:15378"/>
        <dbReference type="ChEBI" id="CHEBI:24646"/>
        <dbReference type="ChEBI" id="CHEBI:57540"/>
        <dbReference type="ChEBI" id="CHEBI:57945"/>
        <dbReference type="ChEBI" id="CHEBI:132124"/>
    </reaction>
</comment>
<dbReference type="PANTHER" id="PTHR43105">
    <property type="entry name" value="RESPIRATORY NITRATE REDUCTASE"/>
    <property type="match status" value="1"/>
</dbReference>
<evidence type="ECO:0000313" key="17">
    <source>
        <dbReference type="EMBL" id="MBM4626234.1"/>
    </source>
</evidence>
<keyword evidence="9 13" id="KW-0411">Iron-sulfur</keyword>
<evidence type="ECO:0000256" key="7">
    <source>
        <dbReference type="ARBA" id="ARBA00022967"/>
    </source>
</evidence>
<evidence type="ECO:0000256" key="8">
    <source>
        <dbReference type="ARBA" id="ARBA00023004"/>
    </source>
</evidence>
<dbReference type="GeneID" id="57577601"/>
<feature type="domain" description="4Fe-4S His(Cys)3-ligated-type" evidence="16">
    <location>
        <begin position="93"/>
        <end position="132"/>
    </location>
</feature>
<dbReference type="InterPro" id="IPR001041">
    <property type="entry name" value="2Fe-2S_ferredoxin-type"/>
</dbReference>
<evidence type="ECO:0000256" key="4">
    <source>
        <dbReference type="ARBA" id="ARBA00022714"/>
    </source>
</evidence>
<keyword evidence="17" id="KW-0560">Oxidoreductase</keyword>
<name>A0AAE5IRC5_RHOHA</name>
<dbReference type="Pfam" id="PF10588">
    <property type="entry name" value="NADH-G_4Fe-4S_3"/>
    <property type="match status" value="1"/>
</dbReference>
<evidence type="ECO:0000256" key="3">
    <source>
        <dbReference type="ARBA" id="ARBA00022485"/>
    </source>
</evidence>
<dbReference type="GO" id="GO:0003954">
    <property type="term" value="F:NADH dehydrogenase activity"/>
    <property type="evidence" value="ECO:0007669"/>
    <property type="project" value="TreeGrafter"/>
</dbReference>
<dbReference type="PROSITE" id="PS00641">
    <property type="entry name" value="COMPLEX1_75K_1"/>
    <property type="match status" value="1"/>
</dbReference>
<dbReference type="FunFam" id="2.20.25.90:FF:000002">
    <property type="entry name" value="NADH-quinone oxidoreductase"/>
    <property type="match status" value="1"/>
</dbReference>
<dbReference type="Gene3D" id="2.40.40.20">
    <property type="match status" value="1"/>
</dbReference>
<dbReference type="Pfam" id="PF01568">
    <property type="entry name" value="Molydop_binding"/>
    <property type="match status" value="1"/>
</dbReference>
<keyword evidence="3 13" id="KW-0004">4Fe-4S</keyword>
<dbReference type="Gene3D" id="3.30.70.20">
    <property type="match status" value="1"/>
</dbReference>
<dbReference type="Gene3D" id="2.20.25.90">
    <property type="entry name" value="ADC-like domains"/>
    <property type="match status" value="1"/>
</dbReference>
<keyword evidence="6 13" id="KW-0479">Metal-binding</keyword>
<comment type="cofactor">
    <cofactor evidence="13">
        <name>[2Fe-2S] cluster</name>
        <dbReference type="ChEBI" id="CHEBI:190135"/>
    </cofactor>
    <text evidence="13">Binds 1 [2Fe-2S] cluster per subunit.</text>
</comment>
<dbReference type="InterPro" id="IPR036010">
    <property type="entry name" value="2Fe-2S_ferredoxin-like_sf"/>
</dbReference>
<dbReference type="PROSITE" id="PS00643">
    <property type="entry name" value="COMPLEX1_75K_3"/>
    <property type="match status" value="1"/>
</dbReference>
<dbReference type="SUPFAM" id="SSF54862">
    <property type="entry name" value="4Fe-4S ferredoxins"/>
    <property type="match status" value="1"/>
</dbReference>
<organism evidence="18 19">
    <name type="scientific">Rhodococcus hoagii</name>
    <name type="common">Corynebacterium equii</name>
    <dbReference type="NCBI Taxonomy" id="43767"/>
    <lineage>
        <taxon>Bacteria</taxon>
        <taxon>Bacillati</taxon>
        <taxon>Actinomycetota</taxon>
        <taxon>Actinomycetes</taxon>
        <taxon>Mycobacteriales</taxon>
        <taxon>Nocardiaceae</taxon>
        <taxon>Prescottella</taxon>
    </lineage>
</organism>
<dbReference type="InterPro" id="IPR006656">
    <property type="entry name" value="Mopterin_OxRdtase"/>
</dbReference>
<dbReference type="PROSITE" id="PS51669">
    <property type="entry name" value="4FE4S_MOW_BIS_MGD"/>
    <property type="match status" value="1"/>
</dbReference>
<dbReference type="CDD" id="cd02788">
    <property type="entry name" value="MopB_CT_NDH-1_NuoG2-N7"/>
    <property type="match status" value="1"/>
</dbReference>
<evidence type="ECO:0000313" key="19">
    <source>
        <dbReference type="Proteomes" id="UP000193518"/>
    </source>
</evidence>
<dbReference type="Gene3D" id="3.40.50.740">
    <property type="match status" value="2"/>
</dbReference>
<dbReference type="FunFam" id="3.30.70.20:FF:000016">
    <property type="entry name" value="NADH-quinone oxidoreductase"/>
    <property type="match status" value="1"/>
</dbReference>
<evidence type="ECO:0000256" key="13">
    <source>
        <dbReference type="RuleBase" id="RU003525"/>
    </source>
</evidence>
<dbReference type="InterPro" id="IPR000283">
    <property type="entry name" value="NADH_UbQ_OxRdtase_75kDa_su_CS"/>
</dbReference>
<evidence type="ECO:0000256" key="5">
    <source>
        <dbReference type="ARBA" id="ARBA00022719"/>
    </source>
</evidence>
<comment type="function">
    <text evidence="13">NDH-1 shuttles electrons from NADH, via FMN and iron-sulfur (Fe-S) centers, to quinones in the respiratory chain. Couples the redox reaction to proton translocation (for every two electrons transferred, four hydrogen ions are translocated across the cytoplasmic membrane), and thus conserves the redox energy in a proton gradient.</text>
</comment>
<dbReference type="GO" id="GO:0046872">
    <property type="term" value="F:metal ion binding"/>
    <property type="evidence" value="ECO:0007669"/>
    <property type="project" value="UniProtKB-UniRule"/>
</dbReference>
<dbReference type="InterPro" id="IPR006963">
    <property type="entry name" value="Mopterin_OxRdtase_4Fe-4S_dom"/>
</dbReference>
<dbReference type="SMART" id="SM00929">
    <property type="entry name" value="NADH-G_4Fe-4S_3"/>
    <property type="match status" value="1"/>
</dbReference>
<gene>
    <name evidence="18" type="ORF">A5N68_17290</name>
    <name evidence="17" type="ORF">GS453_04990</name>
</gene>
<reference evidence="18 19" key="1">
    <citation type="journal article" date="2016" name="Genome Biol. Evol.">
        <title>Pangenome and Phylogenomic Analysis of the Pathogenic Actinobacterium Rhodococcus equi.</title>
        <authorList>
            <person name="Anastasi E."/>
            <person name="MacArthur I."/>
            <person name="Scortti M."/>
            <person name="Alvarez S."/>
            <person name="Giguere S."/>
            <person name="Vazquez-Boland J.A."/>
        </authorList>
    </citation>
    <scope>NUCLEOTIDE SEQUENCE [LARGE SCALE GENOMIC DNA]</scope>
    <source>
        <strain evidence="18 19">PAM1271</strain>
    </source>
</reference>
<dbReference type="Pfam" id="PF22117">
    <property type="entry name" value="Fer4_Nqo3"/>
    <property type="match status" value="1"/>
</dbReference>
<keyword evidence="7 13" id="KW-1278">Translocase</keyword>
<dbReference type="Proteomes" id="UP000193518">
    <property type="component" value="Unassembled WGS sequence"/>
</dbReference>
<keyword evidence="5 13" id="KW-0874">Quinone</keyword>
<dbReference type="Gene3D" id="3.10.20.740">
    <property type="match status" value="1"/>
</dbReference>
<feature type="domain" description="4Fe-4S Mo/W bis-MGD-type" evidence="15">
    <location>
        <begin position="231"/>
        <end position="287"/>
    </location>
</feature>
<dbReference type="InterPro" id="IPR054351">
    <property type="entry name" value="NADH_UbQ_OxRdtase_ferredoxin"/>
</dbReference>
<comment type="function">
    <text evidence="12">NDH-1 shuttles electrons from NADH, via FMN and iron-sulfur (Fe-S) centers, to quinones in the respiratory chain. The immediate electron acceptor for the enzyme in this species is believed to be menaquinone. Couples the redox reaction to proton translocation (for every two electrons transferred, four hydrogen ions are translocated across the cytoplasmic membrane), and thus conserves the redox energy in a proton gradient.</text>
</comment>
<dbReference type="RefSeq" id="WP_064066924.1">
    <property type="nucleotide sequence ID" value="NZ_AP025268.1"/>
</dbReference>
<proteinExistence type="inferred from homology"/>
<dbReference type="SMART" id="SM00926">
    <property type="entry name" value="Molybdop_Fe4S4"/>
    <property type="match status" value="1"/>
</dbReference>
<dbReference type="PROSITE" id="PS51839">
    <property type="entry name" value="4FE4S_HC3"/>
    <property type="match status" value="1"/>
</dbReference>
<dbReference type="EC" id="7.1.1.-" evidence="13"/>
<dbReference type="PANTHER" id="PTHR43105:SF12">
    <property type="entry name" value="NADH-QUINONE OXIDOREDUCTASE SUBUNIT G"/>
    <property type="match status" value="1"/>
</dbReference>
<keyword evidence="4 13" id="KW-0001">2Fe-2S</keyword>
<dbReference type="InterPro" id="IPR010228">
    <property type="entry name" value="NADH_UbQ_OxRdtase_Gsu"/>
</dbReference>
<evidence type="ECO:0000256" key="11">
    <source>
        <dbReference type="ARBA" id="ARBA00047712"/>
    </source>
</evidence>
<feature type="domain" description="2Fe-2S ferredoxin-type" evidence="14">
    <location>
        <begin position="13"/>
        <end position="91"/>
    </location>
</feature>
<dbReference type="Proteomes" id="UP000738270">
    <property type="component" value="Unassembled WGS sequence"/>
</dbReference>
<dbReference type="Gene3D" id="3.40.228.10">
    <property type="entry name" value="Dimethylsulfoxide Reductase, domain 2"/>
    <property type="match status" value="1"/>
</dbReference>
<keyword evidence="10 13" id="KW-0520">NAD</keyword>
<dbReference type="GO" id="GO:0043546">
    <property type="term" value="F:molybdopterin cofactor binding"/>
    <property type="evidence" value="ECO:0007669"/>
    <property type="project" value="InterPro"/>
</dbReference>
<evidence type="ECO:0000259" key="15">
    <source>
        <dbReference type="PROSITE" id="PS51669"/>
    </source>
</evidence>
<dbReference type="SUPFAM" id="SSF54292">
    <property type="entry name" value="2Fe-2S ferredoxin-like"/>
    <property type="match status" value="1"/>
</dbReference>
<dbReference type="EMBL" id="WUXD01000001">
    <property type="protein sequence ID" value="MBM4626234.1"/>
    <property type="molecule type" value="Genomic_DNA"/>
</dbReference>
<evidence type="ECO:0000256" key="1">
    <source>
        <dbReference type="ARBA" id="ARBA00001966"/>
    </source>
</evidence>
<dbReference type="GO" id="GO:0051537">
    <property type="term" value="F:2 iron, 2 sulfur cluster binding"/>
    <property type="evidence" value="ECO:0007669"/>
    <property type="project" value="UniProtKB-UniRule"/>
</dbReference>
<dbReference type="InterPro" id="IPR009010">
    <property type="entry name" value="Asp_de-COase-like_dom_sf"/>
</dbReference>
<dbReference type="SUPFAM" id="SSF50692">
    <property type="entry name" value="ADC-like"/>
    <property type="match status" value="1"/>
</dbReference>
<dbReference type="AlphaFoldDB" id="A0AAE5IRC5"/>
<dbReference type="Pfam" id="PF13510">
    <property type="entry name" value="Fer2_4"/>
    <property type="match status" value="1"/>
</dbReference>
<reference evidence="17" key="2">
    <citation type="submission" date="2019-11" db="EMBL/GenBank/DDBJ databases">
        <title>Spread of Macrolides and rifampicin resistant Rhodococcus equi in clinical isolates in the USA.</title>
        <authorList>
            <person name="Alvarez-Narvaez S."/>
            <person name="Huber L."/>
            <person name="Cohen N.D."/>
            <person name="Slovis N."/>
            <person name="Greiter M."/>
            <person name="Giguere S."/>
            <person name="Hart K."/>
        </authorList>
    </citation>
    <scope>NUCLEOTIDE SEQUENCE</scope>
    <source>
        <strain evidence="17">Lh_38</strain>
    </source>
</reference>
<comment type="cofactor">
    <cofactor evidence="1 13">
        <name>[4Fe-4S] cluster</name>
        <dbReference type="ChEBI" id="CHEBI:49883"/>
    </cofactor>
</comment>
<evidence type="ECO:0000256" key="12">
    <source>
        <dbReference type="ARBA" id="ARBA00058530"/>
    </source>
</evidence>
<dbReference type="GO" id="GO:0016020">
    <property type="term" value="C:membrane"/>
    <property type="evidence" value="ECO:0007669"/>
    <property type="project" value="InterPro"/>
</dbReference>
<dbReference type="CDD" id="cd00207">
    <property type="entry name" value="fer2"/>
    <property type="match status" value="1"/>
</dbReference>
<dbReference type="PROSITE" id="PS51085">
    <property type="entry name" value="2FE2S_FER_2"/>
    <property type="match status" value="1"/>
</dbReference>
<sequence>MGSDASGQPVPSDRVTLTIDGAEVTVPKGTLVIRAAEGIGIQIPRFCDHPLLDPVGACRQCLVEVEGQRKPLASCTTVATDGMVVRTQVTSEAADRAQKGVMELLLINHPLDCPVCDKGGECPLQNQAMSSGRAESRFDGVKRTFPKPIPLSSEVLLDRERCVLCARCTRFSRQVAGDPMIELLERGALQQVGIADEEPFDSYFSGNTVQICPVGALTGAAYRFRARPFDLVSTPSVCEHCASGCAQRTDHRRGTVLRRLAGDDPQVNEEWNCDKGRWAFTYAREPDRLETPLVRDPGGGLRPASWPEAITVAARGLVAATGRAGVLVGGRATYEDAYAYAKFARVVLGTGDVDFRARPHSAEESAFLASHVAGRGLGPEVVTYDDLENASAVVLVAFEPEEESPIVFLRLRKAVRTGRAVILSIAPFASRGLDKMSGRLLRAVPGDEPAILDELAGSDFLRRPGAVIVVGERAAAVPGTLTAVAALAAETGARVAWIPRRAGERGALEAGALAGLLPGGRPIADPEARRQVADVWNVPDLPVGSGRDTAGVLTAAASGAIGALLVGGVDPNDLPDPRAALAGLDAADFVVSLELRHSTVTDRADVVFPVAPVAEKSGSFVDWEGRVRPFETALPRTGALPDLRVLDAIAAEARRPLSLPDVAAARAELDRLGPWQGARVPMSGTAPSATPEPGPGEAVLAGWRMLLDAGRMQDGEPFLAGTARPPVVRLSADCAAELGVREGDPVTVATDRGSVTLPLAITDLPYRVVWLPICSPGSEVYRQLGAQIGDVVRIGPSADDGVAGSLVEGEVAR</sequence>
<dbReference type="GO" id="GO:0048038">
    <property type="term" value="F:quinone binding"/>
    <property type="evidence" value="ECO:0007669"/>
    <property type="project" value="UniProtKB-UniRule"/>
</dbReference>
<dbReference type="GO" id="GO:0051539">
    <property type="term" value="F:4 iron, 4 sulfur cluster binding"/>
    <property type="evidence" value="ECO:0007669"/>
    <property type="project" value="UniProtKB-KW"/>
</dbReference>
<dbReference type="InterPro" id="IPR019574">
    <property type="entry name" value="NADH_UbQ_OxRdtase_Gsu_4Fe4S-bd"/>
</dbReference>
<dbReference type="Pfam" id="PF00384">
    <property type="entry name" value="Molybdopterin"/>
    <property type="match status" value="1"/>
</dbReference>
<protein>
    <recommendedName>
        <fullName evidence="13">NADH-quinone oxidoreductase</fullName>
        <ecNumber evidence="13">7.1.1.-</ecNumber>
    </recommendedName>
</protein>
<evidence type="ECO:0000256" key="2">
    <source>
        <dbReference type="ARBA" id="ARBA00005404"/>
    </source>
</evidence>
<evidence type="ECO:0000256" key="6">
    <source>
        <dbReference type="ARBA" id="ARBA00022723"/>
    </source>
</evidence>
<dbReference type="GO" id="GO:0008137">
    <property type="term" value="F:NADH dehydrogenase (ubiquinone) activity"/>
    <property type="evidence" value="ECO:0007669"/>
    <property type="project" value="UniProtKB-UniRule"/>
</dbReference>
<dbReference type="SUPFAM" id="SSF53706">
    <property type="entry name" value="Formate dehydrogenase/DMSO reductase, domains 1-3"/>
    <property type="match status" value="1"/>
</dbReference>
<evidence type="ECO:0000256" key="10">
    <source>
        <dbReference type="ARBA" id="ARBA00023027"/>
    </source>
</evidence>
<dbReference type="GO" id="GO:0042773">
    <property type="term" value="P:ATP synthesis coupled electron transport"/>
    <property type="evidence" value="ECO:0007669"/>
    <property type="project" value="InterPro"/>
</dbReference>
<evidence type="ECO:0000256" key="9">
    <source>
        <dbReference type="ARBA" id="ARBA00023014"/>
    </source>
</evidence>
<dbReference type="PROSITE" id="PS00642">
    <property type="entry name" value="COMPLEX1_75K_2"/>
    <property type="match status" value="1"/>
</dbReference>
<dbReference type="FunFam" id="3.10.20.740:FF:000001">
    <property type="entry name" value="NADH-quinone oxidoreductase subunit G"/>
    <property type="match status" value="1"/>
</dbReference>
<keyword evidence="8 13" id="KW-0408">Iron</keyword>
<dbReference type="NCBIfam" id="TIGR01973">
    <property type="entry name" value="NuoG"/>
    <property type="match status" value="1"/>
</dbReference>
<evidence type="ECO:0000259" key="14">
    <source>
        <dbReference type="PROSITE" id="PS51085"/>
    </source>
</evidence>
<accession>A0AAE5IRC5</accession>
<comment type="similarity">
    <text evidence="2 13">Belongs to the complex I 75 kDa subunit family.</text>
</comment>